<proteinExistence type="predicted"/>
<name>A0A0D6ZDG0_9BACI</name>
<evidence type="ECO:0008006" key="3">
    <source>
        <dbReference type="Google" id="ProtNLM"/>
    </source>
</evidence>
<sequence>MFLKKLIDKNPITIQYNANGSLAVFKGRVYGLNVKEQILSLKDEKQKTFSIRFSEIRAIY</sequence>
<dbReference type="PATRIC" id="fig|285983.3.peg.4101"/>
<dbReference type="EMBL" id="JXIQ01000063">
    <property type="protein sequence ID" value="KIY22623.1"/>
    <property type="molecule type" value="Genomic_DNA"/>
</dbReference>
<reference evidence="1 2" key="1">
    <citation type="submission" date="2015-01" db="EMBL/GenBank/DDBJ databases">
        <title>Draft genome sequences of the supercritical CO2 tolerant bacteria Bacillus subterraneus MITOT1 and Bacillus cereus MIT0214.</title>
        <authorList>
            <person name="Peet K.C."/>
            <person name="Thompson J.R."/>
        </authorList>
    </citation>
    <scope>NUCLEOTIDE SEQUENCE [LARGE SCALE GENOMIC DNA]</scope>
    <source>
        <strain evidence="1 2">MITOT1</strain>
    </source>
</reference>
<keyword evidence="2" id="KW-1185">Reference proteome</keyword>
<dbReference type="AlphaFoldDB" id="A0A0D6ZDG0"/>
<dbReference type="Proteomes" id="UP000032512">
    <property type="component" value="Unassembled WGS sequence"/>
</dbReference>
<dbReference type="OrthoDB" id="2937497at2"/>
<dbReference type="RefSeq" id="WP_044392544.1">
    <property type="nucleotide sequence ID" value="NZ_JXIQ01000063.1"/>
</dbReference>
<evidence type="ECO:0000313" key="2">
    <source>
        <dbReference type="Proteomes" id="UP000032512"/>
    </source>
</evidence>
<protein>
    <recommendedName>
        <fullName evidence="3">YolD-like family protein</fullName>
    </recommendedName>
</protein>
<accession>A0A0D6ZDG0</accession>
<gene>
    <name evidence="1" type="ORF">UB32_07550</name>
</gene>
<organism evidence="1 2">
    <name type="scientific">Mesobacillus subterraneus</name>
    <dbReference type="NCBI Taxonomy" id="285983"/>
    <lineage>
        <taxon>Bacteria</taxon>
        <taxon>Bacillati</taxon>
        <taxon>Bacillota</taxon>
        <taxon>Bacilli</taxon>
        <taxon>Bacillales</taxon>
        <taxon>Bacillaceae</taxon>
        <taxon>Mesobacillus</taxon>
    </lineage>
</organism>
<comment type="caution">
    <text evidence="1">The sequence shown here is derived from an EMBL/GenBank/DDBJ whole genome shotgun (WGS) entry which is preliminary data.</text>
</comment>
<evidence type="ECO:0000313" key="1">
    <source>
        <dbReference type="EMBL" id="KIY22623.1"/>
    </source>
</evidence>